<name>A0A3N1GRH1_9ACTN</name>
<evidence type="ECO:0000256" key="1">
    <source>
        <dbReference type="SAM" id="MobiDB-lite"/>
    </source>
</evidence>
<comment type="caution">
    <text evidence="2">The sequence shown here is derived from an EMBL/GenBank/DDBJ whole genome shotgun (WGS) entry which is preliminary data.</text>
</comment>
<protein>
    <recommendedName>
        <fullName evidence="4">Excisionase family DNA binding protein</fullName>
    </recommendedName>
</protein>
<organism evidence="2 3">
    <name type="scientific">Couchioplanes caeruleus</name>
    <dbReference type="NCBI Taxonomy" id="56438"/>
    <lineage>
        <taxon>Bacteria</taxon>
        <taxon>Bacillati</taxon>
        <taxon>Actinomycetota</taxon>
        <taxon>Actinomycetes</taxon>
        <taxon>Micromonosporales</taxon>
        <taxon>Micromonosporaceae</taxon>
        <taxon>Couchioplanes</taxon>
    </lineage>
</organism>
<feature type="region of interest" description="Disordered" evidence="1">
    <location>
        <begin position="70"/>
        <end position="94"/>
    </location>
</feature>
<evidence type="ECO:0008006" key="4">
    <source>
        <dbReference type="Google" id="ProtNLM"/>
    </source>
</evidence>
<evidence type="ECO:0000313" key="3">
    <source>
        <dbReference type="Proteomes" id="UP000271683"/>
    </source>
</evidence>
<reference evidence="2 3" key="1">
    <citation type="submission" date="2018-11" db="EMBL/GenBank/DDBJ databases">
        <title>Sequencing the genomes of 1000 actinobacteria strains.</title>
        <authorList>
            <person name="Klenk H.-P."/>
        </authorList>
    </citation>
    <scope>NUCLEOTIDE SEQUENCE [LARGE SCALE GENOMIC DNA]</scope>
    <source>
        <strain evidence="2 3">DSM 43634</strain>
    </source>
</reference>
<dbReference type="EMBL" id="RJKL01000001">
    <property type="protein sequence ID" value="ROP32840.1"/>
    <property type="molecule type" value="Genomic_DNA"/>
</dbReference>
<proteinExistence type="predicted"/>
<accession>A0A3N1GRH1</accession>
<dbReference type="OrthoDB" id="4949931at2"/>
<gene>
    <name evidence="2" type="ORF">EDD30_5789</name>
</gene>
<evidence type="ECO:0000313" key="2">
    <source>
        <dbReference type="EMBL" id="ROP32840.1"/>
    </source>
</evidence>
<dbReference type="Proteomes" id="UP000271683">
    <property type="component" value="Unassembled WGS sequence"/>
</dbReference>
<sequence>MTGTPSGLPRLYTPAEVAEALRCSTWWVQEQVRRRRFPHCEVAGGHRFTTEHYAAILRLCEVLPAEEAPPIRPQRGAVPPVETPTAGLRARVPRRLRGLAPTDVAA</sequence>
<dbReference type="AlphaFoldDB" id="A0A3N1GRH1"/>